<accession>A0A1J6W0D1</accession>
<comment type="caution">
    <text evidence="1">The sequence shown here is derived from an EMBL/GenBank/DDBJ whole genome shotgun (WGS) entry which is preliminary data.</text>
</comment>
<proteinExistence type="predicted"/>
<dbReference type="AlphaFoldDB" id="A0A1J6W0D1"/>
<dbReference type="RefSeq" id="WP_032087710.1">
    <property type="nucleotide sequence ID" value="NZ_MINN01000085.1"/>
</dbReference>
<name>A0A1J6W0D1_9BACI</name>
<keyword evidence="2" id="KW-1185">Reference proteome</keyword>
<gene>
    <name evidence="1" type="ORF">BHE18_08375</name>
</gene>
<protein>
    <submittedName>
        <fullName evidence="1">Phage tail protein</fullName>
    </submittedName>
</protein>
<organism evidence="1 2">
    <name type="scientific">Rossellomorea aquimaris</name>
    <dbReference type="NCBI Taxonomy" id="189382"/>
    <lineage>
        <taxon>Bacteria</taxon>
        <taxon>Bacillati</taxon>
        <taxon>Bacillota</taxon>
        <taxon>Bacilli</taxon>
        <taxon>Bacillales</taxon>
        <taxon>Bacillaceae</taxon>
        <taxon>Rossellomorea</taxon>
    </lineage>
</organism>
<reference evidence="1 2" key="1">
    <citation type="submission" date="2016-09" db="EMBL/GenBank/DDBJ databases">
        <title>Bacillus aquimaris SAMM genome sequence reveals colonization and biosurfactant production capacities.</title>
        <authorList>
            <person name="Waghmode S.R."/>
            <person name="Suryavanshi M.V."/>
        </authorList>
    </citation>
    <scope>NUCLEOTIDE SEQUENCE [LARGE SCALE GENOMIC DNA]</scope>
    <source>
        <strain evidence="1 2">SAMM</strain>
    </source>
</reference>
<evidence type="ECO:0000313" key="2">
    <source>
        <dbReference type="Proteomes" id="UP000182062"/>
    </source>
</evidence>
<dbReference type="InterPro" id="IPR024410">
    <property type="entry name" value="Phage_TAC_12"/>
</dbReference>
<dbReference type="Pfam" id="PF12363">
    <property type="entry name" value="Phage_TAC_12"/>
    <property type="match status" value="1"/>
</dbReference>
<dbReference type="Proteomes" id="UP000182062">
    <property type="component" value="Unassembled WGS sequence"/>
</dbReference>
<dbReference type="OrthoDB" id="2067392at2"/>
<dbReference type="EMBL" id="MINN01000085">
    <property type="protein sequence ID" value="OIU71053.1"/>
    <property type="molecule type" value="Genomic_DNA"/>
</dbReference>
<sequence length="129" mass="14413">MHITFNGRDIELSFGLRTLTTIDRSLGLEVENVSLGQGLETMLVPGLQSGNIICLYKLIQAATAHDKKKPKTEEDFESILNDIAENEGLDEFAEQVMYELGKQPMTRKLVPEEYQKGKVVKEASKTIEG</sequence>
<evidence type="ECO:0000313" key="1">
    <source>
        <dbReference type="EMBL" id="OIU71053.1"/>
    </source>
</evidence>